<dbReference type="GO" id="GO:0004129">
    <property type="term" value="F:cytochrome-c oxidase activity"/>
    <property type="evidence" value="ECO:0007669"/>
    <property type="project" value="InterPro"/>
</dbReference>
<sequence>MSETARVVSQPLPVGSVGKLSGGWWGMIALIVTEASLFGYLLFTYFYLAAQSGQDWPPTGLPGLLIPGINTIILLASSAAFWAGERRIQQGGTRSSIFGFIAAIALGSAFVAIQLLEWKNKTFSINSDLYGSLYFTITGFHLCHVIIGLGVLLLLLAWTMMGYFDHKRHVAITIGGVYWHFVDVVWLFVFSALYLSPYLQRG</sequence>
<dbReference type="InterPro" id="IPR024791">
    <property type="entry name" value="Cyt_c/ubiquinol_Oxase_su3"/>
</dbReference>
<organism evidence="10 11">
    <name type="scientific">Nitrosospira multiformis</name>
    <dbReference type="NCBI Taxonomy" id="1231"/>
    <lineage>
        <taxon>Bacteria</taxon>
        <taxon>Pseudomonadati</taxon>
        <taxon>Pseudomonadota</taxon>
        <taxon>Betaproteobacteria</taxon>
        <taxon>Nitrosomonadales</taxon>
        <taxon>Nitrosomonadaceae</taxon>
        <taxon>Nitrosospira</taxon>
    </lineage>
</organism>
<feature type="transmembrane region" description="Helical" evidence="8">
    <location>
        <begin position="24"/>
        <end position="48"/>
    </location>
</feature>
<dbReference type="InterPro" id="IPR035973">
    <property type="entry name" value="Cyt_c_oxidase_su3-like_sf"/>
</dbReference>
<evidence type="ECO:0000256" key="2">
    <source>
        <dbReference type="ARBA" id="ARBA00010581"/>
    </source>
</evidence>
<dbReference type="InterPro" id="IPR000298">
    <property type="entry name" value="Cyt_c_oxidase-like_su3"/>
</dbReference>
<evidence type="ECO:0000259" key="9">
    <source>
        <dbReference type="PROSITE" id="PS50253"/>
    </source>
</evidence>
<feature type="transmembrane region" description="Helical" evidence="8">
    <location>
        <begin position="133"/>
        <end position="158"/>
    </location>
</feature>
<dbReference type="SUPFAM" id="SSF81452">
    <property type="entry name" value="Cytochrome c oxidase subunit III-like"/>
    <property type="match status" value="1"/>
</dbReference>
<dbReference type="EMBL" id="FOHI01000002">
    <property type="protein sequence ID" value="SES94726.1"/>
    <property type="molecule type" value="Genomic_DNA"/>
</dbReference>
<evidence type="ECO:0000256" key="1">
    <source>
        <dbReference type="ARBA" id="ARBA00004651"/>
    </source>
</evidence>
<dbReference type="CDD" id="cd00386">
    <property type="entry name" value="Heme_Cu_Oxidase_III_like"/>
    <property type="match status" value="1"/>
</dbReference>
<comment type="subcellular location">
    <subcellularLocation>
        <location evidence="1 7">Cell membrane</location>
        <topology evidence="1 7">Multi-pass membrane protein</topology>
    </subcellularLocation>
</comment>
<evidence type="ECO:0000256" key="7">
    <source>
        <dbReference type="RuleBase" id="RU003376"/>
    </source>
</evidence>
<evidence type="ECO:0000256" key="3">
    <source>
        <dbReference type="ARBA" id="ARBA00022475"/>
    </source>
</evidence>
<reference evidence="10 11" key="1">
    <citation type="submission" date="2016-10" db="EMBL/GenBank/DDBJ databases">
        <authorList>
            <person name="de Groot N.N."/>
        </authorList>
    </citation>
    <scope>NUCLEOTIDE SEQUENCE [LARGE SCALE GENOMIC DNA]</scope>
    <source>
        <strain evidence="10 11">Nl7</strain>
    </source>
</reference>
<dbReference type="Gene3D" id="1.20.120.80">
    <property type="entry name" value="Cytochrome c oxidase, subunit III, four-helix bundle"/>
    <property type="match status" value="1"/>
</dbReference>
<proteinExistence type="inferred from homology"/>
<feature type="domain" description="Heme-copper oxidase subunit III family profile" evidence="9">
    <location>
        <begin position="1"/>
        <end position="198"/>
    </location>
</feature>
<dbReference type="PROSITE" id="PS50253">
    <property type="entry name" value="COX3"/>
    <property type="match status" value="1"/>
</dbReference>
<evidence type="ECO:0000256" key="8">
    <source>
        <dbReference type="SAM" id="Phobius"/>
    </source>
</evidence>
<comment type="similarity">
    <text evidence="2 7">Belongs to the cytochrome c oxidase subunit 3 family.</text>
</comment>
<dbReference type="PANTHER" id="PTHR11403">
    <property type="entry name" value="CYTOCHROME C OXIDASE SUBUNIT III"/>
    <property type="match status" value="1"/>
</dbReference>
<dbReference type="GO" id="GO:0005886">
    <property type="term" value="C:plasma membrane"/>
    <property type="evidence" value="ECO:0007669"/>
    <property type="project" value="UniProtKB-SubCell"/>
</dbReference>
<dbReference type="RefSeq" id="WP_074705238.1">
    <property type="nucleotide sequence ID" value="NZ_FOHI01000002.1"/>
</dbReference>
<accession>A0A1I0AKF8</accession>
<evidence type="ECO:0000313" key="10">
    <source>
        <dbReference type="EMBL" id="SES94726.1"/>
    </source>
</evidence>
<dbReference type="InterPro" id="IPR013833">
    <property type="entry name" value="Cyt_c_oxidase_su3_a-hlx"/>
</dbReference>
<keyword evidence="5 8" id="KW-1133">Transmembrane helix</keyword>
<name>A0A1I0AKF8_9PROT</name>
<feature type="transmembrane region" description="Helical" evidence="8">
    <location>
        <begin position="170"/>
        <end position="195"/>
    </location>
</feature>
<evidence type="ECO:0000256" key="5">
    <source>
        <dbReference type="ARBA" id="ARBA00022989"/>
    </source>
</evidence>
<evidence type="ECO:0000256" key="4">
    <source>
        <dbReference type="ARBA" id="ARBA00022692"/>
    </source>
</evidence>
<keyword evidence="4 7" id="KW-0812">Transmembrane</keyword>
<dbReference type="Proteomes" id="UP000183339">
    <property type="component" value="Unassembled WGS sequence"/>
</dbReference>
<feature type="transmembrane region" description="Helical" evidence="8">
    <location>
        <begin position="95"/>
        <end position="113"/>
    </location>
</feature>
<gene>
    <name evidence="10" type="ORF">SAMN05216412_102288</name>
</gene>
<dbReference type="AlphaFoldDB" id="A0A1I0AKF8"/>
<dbReference type="PANTHER" id="PTHR11403:SF2">
    <property type="entry name" value="CYTOCHROME BO(3) UBIQUINOL OXIDASE SUBUNIT 3"/>
    <property type="match status" value="1"/>
</dbReference>
<dbReference type="OrthoDB" id="9810850at2"/>
<dbReference type="Pfam" id="PF00510">
    <property type="entry name" value="COX3"/>
    <property type="match status" value="1"/>
</dbReference>
<evidence type="ECO:0000313" key="11">
    <source>
        <dbReference type="Proteomes" id="UP000183339"/>
    </source>
</evidence>
<feature type="transmembrane region" description="Helical" evidence="8">
    <location>
        <begin position="60"/>
        <end position="83"/>
    </location>
</feature>
<keyword evidence="3" id="KW-1003">Cell membrane</keyword>
<dbReference type="GO" id="GO:0019646">
    <property type="term" value="P:aerobic electron transport chain"/>
    <property type="evidence" value="ECO:0007669"/>
    <property type="project" value="InterPro"/>
</dbReference>
<evidence type="ECO:0000256" key="6">
    <source>
        <dbReference type="ARBA" id="ARBA00023136"/>
    </source>
</evidence>
<keyword evidence="6 8" id="KW-0472">Membrane</keyword>
<protein>
    <submittedName>
        <fullName evidence="10">Cytochrome c oxidase subunit 3</fullName>
    </submittedName>
</protein>